<reference evidence="1" key="1">
    <citation type="submission" date="2020-11" db="EMBL/GenBank/DDBJ databases">
        <title>The chromosome-scale genome resource for two endophytic Fusarium species: F. culmorum and F. pseudograminearum.</title>
        <authorList>
            <person name="Yuan Z."/>
        </authorList>
    </citation>
    <scope>NUCLEOTIDE SEQUENCE</scope>
    <source>
        <strain evidence="1">Class2-1B</strain>
    </source>
</reference>
<organism evidence="1 2">
    <name type="scientific">Fusarium culmorum</name>
    <dbReference type="NCBI Taxonomy" id="5516"/>
    <lineage>
        <taxon>Eukaryota</taxon>
        <taxon>Fungi</taxon>
        <taxon>Dikarya</taxon>
        <taxon>Ascomycota</taxon>
        <taxon>Pezizomycotina</taxon>
        <taxon>Sordariomycetes</taxon>
        <taxon>Hypocreomycetidae</taxon>
        <taxon>Hypocreales</taxon>
        <taxon>Nectriaceae</taxon>
        <taxon>Fusarium</taxon>
    </lineage>
</organism>
<dbReference type="Proteomes" id="UP000663297">
    <property type="component" value="Chromosome 1"/>
</dbReference>
<dbReference type="AlphaFoldDB" id="A0A7S8CXB5"/>
<evidence type="ECO:0000313" key="2">
    <source>
        <dbReference type="Proteomes" id="UP000663297"/>
    </source>
</evidence>
<accession>A0A7S8CXB5</accession>
<name>A0A7S8CXB5_FUSCU</name>
<dbReference type="EMBL" id="CP064747">
    <property type="protein sequence ID" value="QPC57981.1"/>
    <property type="molecule type" value="Genomic_DNA"/>
</dbReference>
<gene>
    <name evidence="1" type="ORF">HYE67_000212</name>
</gene>
<sequence length="265" mass="28851">MGYPKIQLLIRRLSTHATAEETTTTVEETTTTAEEITTTTEETTTAIPSTTTDCNSVAALTAIGLLNPTPVFDDTDDHDNDIAEIVLPFDVARSDQSTVYVSTNGFIGVGSDLDSNPAENSWLPTENIAPIAVCPYWSDLALIRRNGDTIVYEVFDGQHGMQATFEWIVTSSNGIVVHFSTTFYKDFPQISRFSYYAIDGTGRIATTGAQNNDRDEYFELYGFVKDGASLFISFDGTVFETLTFDSTECGKGDPPDGAAAFNQGT</sequence>
<evidence type="ECO:0000313" key="1">
    <source>
        <dbReference type="EMBL" id="QPC57981.1"/>
    </source>
</evidence>
<proteinExistence type="predicted"/>
<protein>
    <submittedName>
        <fullName evidence="1">Uncharacterized protein</fullName>
    </submittedName>
</protein>